<evidence type="ECO:0000313" key="2">
    <source>
        <dbReference type="Proteomes" id="UP000198552"/>
    </source>
</evidence>
<dbReference type="OrthoDB" id="9153806at2"/>
<reference evidence="2" key="1">
    <citation type="submission" date="2016-10" db="EMBL/GenBank/DDBJ databases">
        <authorList>
            <person name="Varghese N."/>
            <person name="Submissions S."/>
        </authorList>
    </citation>
    <scope>NUCLEOTIDE SEQUENCE [LARGE SCALE GENOMIC DNA]</scope>
    <source>
        <strain evidence="2">EPL6</strain>
    </source>
</reference>
<proteinExistence type="predicted"/>
<dbReference type="Proteomes" id="UP000198552">
    <property type="component" value="Unassembled WGS sequence"/>
</dbReference>
<name>A0A1G9SZW0_9BURK</name>
<accession>A0A1G9SZW0</accession>
<gene>
    <name evidence="1" type="ORF">SAMN05428957_105248</name>
</gene>
<evidence type="ECO:0000313" key="1">
    <source>
        <dbReference type="EMBL" id="SDM41013.1"/>
    </source>
</evidence>
<dbReference type="EMBL" id="FNHP01000005">
    <property type="protein sequence ID" value="SDM41013.1"/>
    <property type="molecule type" value="Genomic_DNA"/>
</dbReference>
<sequence length="82" mass="8718">MSQHDTTPAPRHATVHGHVTYRVGDGPDLPIPEGRVELLPAPDSVTLSWTAANGAAGRAALPRSQYEQYVQRGGIVPDDGPH</sequence>
<organism evidence="1 2">
    <name type="scientific">Oryzisolibacter propanilivorax</name>
    <dbReference type="NCBI Taxonomy" id="1527607"/>
    <lineage>
        <taxon>Bacteria</taxon>
        <taxon>Pseudomonadati</taxon>
        <taxon>Pseudomonadota</taxon>
        <taxon>Betaproteobacteria</taxon>
        <taxon>Burkholderiales</taxon>
        <taxon>Comamonadaceae</taxon>
        <taxon>Oryzisolibacter</taxon>
    </lineage>
</organism>
<dbReference type="STRING" id="1527607.SAMN05428957_105248"/>
<keyword evidence="2" id="KW-1185">Reference proteome</keyword>
<dbReference type="RefSeq" id="WP_091569656.1">
    <property type="nucleotide sequence ID" value="NZ_FNHP01000005.1"/>
</dbReference>
<dbReference type="AlphaFoldDB" id="A0A1G9SZW0"/>
<protein>
    <submittedName>
        <fullName evidence="1">Uncharacterized protein</fullName>
    </submittedName>
</protein>